<dbReference type="AlphaFoldDB" id="A0A7R9MS75"/>
<dbReference type="InterPro" id="IPR001791">
    <property type="entry name" value="Laminin_G"/>
</dbReference>
<dbReference type="OrthoDB" id="283575at2759"/>
<protein>
    <recommendedName>
        <fullName evidence="2">Laminin G domain-containing protein</fullName>
    </recommendedName>
</protein>
<feature type="non-terminal residue" evidence="3">
    <location>
        <position position="1"/>
    </location>
</feature>
<dbReference type="InterPro" id="IPR013320">
    <property type="entry name" value="ConA-like_dom_sf"/>
</dbReference>
<feature type="domain" description="Laminin G" evidence="2">
    <location>
        <begin position="1"/>
        <end position="98"/>
    </location>
</feature>
<dbReference type="Pfam" id="PF00054">
    <property type="entry name" value="Laminin_G_1"/>
    <property type="match status" value="1"/>
</dbReference>
<evidence type="ECO:0000313" key="4">
    <source>
        <dbReference type="Proteomes" id="UP000728032"/>
    </source>
</evidence>
<evidence type="ECO:0000256" key="1">
    <source>
        <dbReference type="PROSITE-ProRule" id="PRU00122"/>
    </source>
</evidence>
<dbReference type="SUPFAM" id="SSF49899">
    <property type="entry name" value="Concanavalin A-like lectins/glucanases"/>
    <property type="match status" value="1"/>
</dbReference>
<dbReference type="PROSITE" id="PS50025">
    <property type="entry name" value="LAM_G_DOMAIN"/>
    <property type="match status" value="1"/>
</dbReference>
<organism evidence="3">
    <name type="scientific">Oppiella nova</name>
    <dbReference type="NCBI Taxonomy" id="334625"/>
    <lineage>
        <taxon>Eukaryota</taxon>
        <taxon>Metazoa</taxon>
        <taxon>Ecdysozoa</taxon>
        <taxon>Arthropoda</taxon>
        <taxon>Chelicerata</taxon>
        <taxon>Arachnida</taxon>
        <taxon>Acari</taxon>
        <taxon>Acariformes</taxon>
        <taxon>Sarcoptiformes</taxon>
        <taxon>Oribatida</taxon>
        <taxon>Brachypylina</taxon>
        <taxon>Oppioidea</taxon>
        <taxon>Oppiidae</taxon>
        <taxon>Oppiella</taxon>
    </lineage>
</organism>
<proteinExistence type="predicted"/>
<reference evidence="3" key="1">
    <citation type="submission" date="2020-11" db="EMBL/GenBank/DDBJ databases">
        <authorList>
            <person name="Tran Van P."/>
        </authorList>
    </citation>
    <scope>NUCLEOTIDE SEQUENCE</scope>
</reference>
<dbReference type="Gene3D" id="2.60.120.200">
    <property type="match status" value="1"/>
</dbReference>
<dbReference type="EMBL" id="CAJPVJ010040715">
    <property type="protein sequence ID" value="CAG2181887.1"/>
    <property type="molecule type" value="Genomic_DNA"/>
</dbReference>
<gene>
    <name evidence="3" type="ORF">ONB1V03_LOCUS21308</name>
</gene>
<evidence type="ECO:0000259" key="2">
    <source>
        <dbReference type="PROSITE" id="PS50025"/>
    </source>
</evidence>
<sequence length="106" mass="12135">QLVFFGHHKQFVWLIVVPEDIDKTRPIVGETPLSFHALNVSPHLYVGGHESYTGHPFLTSYHGFKGCIYDIEIRDHLNVNFRQLSDDFINKSSNIGVCNIIDDCLH</sequence>
<dbReference type="EMBL" id="OC955540">
    <property type="protein sequence ID" value="CAD7664750.1"/>
    <property type="molecule type" value="Genomic_DNA"/>
</dbReference>
<evidence type="ECO:0000313" key="3">
    <source>
        <dbReference type="EMBL" id="CAD7664750.1"/>
    </source>
</evidence>
<name>A0A7R9MS75_9ACAR</name>
<keyword evidence="4" id="KW-1185">Reference proteome</keyword>
<dbReference type="Proteomes" id="UP000728032">
    <property type="component" value="Unassembled WGS sequence"/>
</dbReference>
<comment type="caution">
    <text evidence="1">Lacks conserved residue(s) required for the propagation of feature annotation.</text>
</comment>
<accession>A0A7R9MS75</accession>